<dbReference type="Pfam" id="PF01037">
    <property type="entry name" value="AsnC_trans_reg"/>
    <property type="match status" value="1"/>
</dbReference>
<dbReference type="SUPFAM" id="SSF46785">
    <property type="entry name" value="Winged helix' DNA-binding domain"/>
    <property type="match status" value="2"/>
</dbReference>
<dbReference type="Gene3D" id="3.30.70.920">
    <property type="match status" value="1"/>
</dbReference>
<keyword evidence="1" id="KW-0805">Transcription regulation</keyword>
<dbReference type="GO" id="GO:0043200">
    <property type="term" value="P:response to amino acid"/>
    <property type="evidence" value="ECO:0007669"/>
    <property type="project" value="TreeGrafter"/>
</dbReference>
<evidence type="ECO:0000259" key="5">
    <source>
        <dbReference type="PROSITE" id="PS50956"/>
    </source>
</evidence>
<keyword evidence="7" id="KW-1185">Reference proteome</keyword>
<protein>
    <submittedName>
        <fullName evidence="6">DNA-binding transcriptional regulator, Lrp family</fullName>
    </submittedName>
</protein>
<dbReference type="InterPro" id="IPR011008">
    <property type="entry name" value="Dimeric_a/b-barrel"/>
</dbReference>
<dbReference type="InterPro" id="IPR000485">
    <property type="entry name" value="AsnC-type_HTH_dom"/>
</dbReference>
<dbReference type="EMBL" id="FNUJ01000006">
    <property type="protein sequence ID" value="SEF32888.1"/>
    <property type="molecule type" value="Genomic_DNA"/>
</dbReference>
<dbReference type="SUPFAM" id="SSF54909">
    <property type="entry name" value="Dimeric alpha+beta barrel"/>
    <property type="match status" value="2"/>
</dbReference>
<dbReference type="AlphaFoldDB" id="A0A1H5R5R2"/>
<dbReference type="Gene3D" id="1.10.10.10">
    <property type="entry name" value="Winged helix-like DNA-binding domain superfamily/Winged helix DNA-binding domain"/>
    <property type="match status" value="2"/>
</dbReference>
<accession>A0A1H5R5R2</accession>
<dbReference type="SMART" id="SM00344">
    <property type="entry name" value="HTH_ASNC"/>
    <property type="match status" value="2"/>
</dbReference>
<name>A0A1H5R5R2_9PSEU</name>
<dbReference type="PANTHER" id="PTHR30154">
    <property type="entry name" value="LEUCINE-RESPONSIVE REGULATORY PROTEIN"/>
    <property type="match status" value="1"/>
</dbReference>
<keyword evidence="3" id="KW-0804">Transcription</keyword>
<evidence type="ECO:0000256" key="3">
    <source>
        <dbReference type="ARBA" id="ARBA00023163"/>
    </source>
</evidence>
<feature type="region of interest" description="Disordered" evidence="4">
    <location>
        <begin position="165"/>
        <end position="184"/>
    </location>
</feature>
<evidence type="ECO:0000256" key="1">
    <source>
        <dbReference type="ARBA" id="ARBA00023015"/>
    </source>
</evidence>
<dbReference type="InterPro" id="IPR019888">
    <property type="entry name" value="Tscrpt_reg_AsnC-like"/>
</dbReference>
<keyword evidence="2 6" id="KW-0238">DNA-binding</keyword>
<gene>
    <name evidence="6" type="ORF">SAMN05421837_106500</name>
</gene>
<dbReference type="GO" id="GO:0005829">
    <property type="term" value="C:cytosol"/>
    <property type="evidence" value="ECO:0007669"/>
    <property type="project" value="TreeGrafter"/>
</dbReference>
<reference evidence="7" key="1">
    <citation type="submission" date="2016-10" db="EMBL/GenBank/DDBJ databases">
        <authorList>
            <person name="Varghese N."/>
            <person name="Submissions S."/>
        </authorList>
    </citation>
    <scope>NUCLEOTIDE SEQUENCE [LARGE SCALE GENOMIC DNA]</scope>
    <source>
        <strain evidence="7">DSM 44654</strain>
    </source>
</reference>
<dbReference type="PANTHER" id="PTHR30154:SF34">
    <property type="entry name" value="TRANSCRIPTIONAL REGULATOR AZLB"/>
    <property type="match status" value="1"/>
</dbReference>
<sequence>MSYRRRMETVTLDDVDRGLVHALQLDGRAPMRTLGQVLGVSENTVARRYQRLRTAGVLRVTGAVNGGEVGYTSWTLRLRTTPDAGAAVADALADRPDVSWVHLLSGGTEISCTVHAPGSAGRDDLLLRKLPRANRVTAVSAHELLHTFALPDGWGGLHCLSPGQIKRLRPPPPEGAGVPPEPADRPLLDALAHDGRASYTTLAKVTGWADSTVRRRMEVLRRHGTLTYHLDLSPAGLGFHSETRLWLTVSPAHLAEAGAALASHPETSFAVATTGGTNLTAMVNCRDARDFYRYLTDRVAGIRGVQTLESAPVIRTVKRLRRPAARP</sequence>
<dbReference type="InterPro" id="IPR036388">
    <property type="entry name" value="WH-like_DNA-bd_sf"/>
</dbReference>
<evidence type="ECO:0000256" key="4">
    <source>
        <dbReference type="SAM" id="MobiDB-lite"/>
    </source>
</evidence>
<dbReference type="InterPro" id="IPR019887">
    <property type="entry name" value="Tscrpt_reg_AsnC/Lrp_C"/>
</dbReference>
<dbReference type="Proteomes" id="UP000198878">
    <property type="component" value="Unassembled WGS sequence"/>
</dbReference>
<feature type="domain" description="HTH asnC-type" evidence="5">
    <location>
        <begin position="12"/>
        <end position="72"/>
    </location>
</feature>
<dbReference type="PRINTS" id="PR00033">
    <property type="entry name" value="HTHASNC"/>
</dbReference>
<dbReference type="PROSITE" id="PS50956">
    <property type="entry name" value="HTH_ASNC_2"/>
    <property type="match status" value="1"/>
</dbReference>
<proteinExistence type="predicted"/>
<dbReference type="InterPro" id="IPR036390">
    <property type="entry name" value="WH_DNA-bd_sf"/>
</dbReference>
<organism evidence="6 7">
    <name type="scientific">Amycolatopsis pretoriensis</name>
    <dbReference type="NCBI Taxonomy" id="218821"/>
    <lineage>
        <taxon>Bacteria</taxon>
        <taxon>Bacillati</taxon>
        <taxon>Actinomycetota</taxon>
        <taxon>Actinomycetes</taxon>
        <taxon>Pseudonocardiales</taxon>
        <taxon>Pseudonocardiaceae</taxon>
        <taxon>Amycolatopsis</taxon>
    </lineage>
</organism>
<dbReference type="GO" id="GO:0043565">
    <property type="term" value="F:sequence-specific DNA binding"/>
    <property type="evidence" value="ECO:0007669"/>
    <property type="project" value="InterPro"/>
</dbReference>
<evidence type="ECO:0000313" key="7">
    <source>
        <dbReference type="Proteomes" id="UP000198878"/>
    </source>
</evidence>
<dbReference type="STRING" id="218821.SAMN05421837_106500"/>
<evidence type="ECO:0000313" key="6">
    <source>
        <dbReference type="EMBL" id="SEF32888.1"/>
    </source>
</evidence>
<evidence type="ECO:0000256" key="2">
    <source>
        <dbReference type="ARBA" id="ARBA00023125"/>
    </source>
</evidence>
<dbReference type="Pfam" id="PF13404">
    <property type="entry name" value="HTH_AsnC-type"/>
    <property type="match status" value="2"/>
</dbReference>